<organism evidence="2 3">
    <name type="scientific">Myotis myotis</name>
    <name type="common">Greater mouse-eared bat</name>
    <name type="synonym">Vespertilio myotis</name>
    <dbReference type="NCBI Taxonomy" id="51298"/>
    <lineage>
        <taxon>Eukaryota</taxon>
        <taxon>Metazoa</taxon>
        <taxon>Chordata</taxon>
        <taxon>Craniata</taxon>
        <taxon>Vertebrata</taxon>
        <taxon>Euteleostomi</taxon>
        <taxon>Mammalia</taxon>
        <taxon>Eutheria</taxon>
        <taxon>Laurasiatheria</taxon>
        <taxon>Chiroptera</taxon>
        <taxon>Yangochiroptera</taxon>
        <taxon>Vespertilionidae</taxon>
        <taxon>Myotis</taxon>
    </lineage>
</organism>
<gene>
    <name evidence="2" type="ORF">mMyoMyo1_010629</name>
</gene>
<protein>
    <submittedName>
        <fullName evidence="2">Uncharacterized protein</fullName>
    </submittedName>
</protein>
<dbReference type="EMBL" id="JABWUV010000003">
    <property type="protein sequence ID" value="KAF6369251.1"/>
    <property type="molecule type" value="Genomic_DNA"/>
</dbReference>
<feature type="transmembrane region" description="Helical" evidence="1">
    <location>
        <begin position="113"/>
        <end position="132"/>
    </location>
</feature>
<proteinExistence type="predicted"/>
<name>A0A7J7Z4Y0_MYOMY</name>
<sequence length="173" mass="19586">MAFKASVILFLRFNLSDIFIGCSHNQEIFLPGLFTRQAPPSPVSPKRGILFIAPVVTLSAVVALYLFLCCHTLSFGHSVLMQTQVHISFLSSLTVLIFFLYDDLSSASLNSDFHFLRLAWLLYFTFDLFSYVQSLLDIQAEILNMHTSQLICFSFLRDHSHESSLSNSSFFIA</sequence>
<keyword evidence="1" id="KW-1133">Transmembrane helix</keyword>
<dbReference type="AlphaFoldDB" id="A0A7J7Z4Y0"/>
<accession>A0A7J7Z4Y0</accession>
<dbReference type="Proteomes" id="UP000527355">
    <property type="component" value="Unassembled WGS sequence"/>
</dbReference>
<keyword evidence="3" id="KW-1185">Reference proteome</keyword>
<comment type="caution">
    <text evidence="2">The sequence shown here is derived from an EMBL/GenBank/DDBJ whole genome shotgun (WGS) entry which is preliminary data.</text>
</comment>
<evidence type="ECO:0000313" key="2">
    <source>
        <dbReference type="EMBL" id="KAF6369251.1"/>
    </source>
</evidence>
<evidence type="ECO:0000313" key="3">
    <source>
        <dbReference type="Proteomes" id="UP000527355"/>
    </source>
</evidence>
<keyword evidence="1" id="KW-0812">Transmembrane</keyword>
<reference evidence="2 3" key="1">
    <citation type="journal article" date="2020" name="Nature">
        <title>Six reference-quality genomes reveal evolution of bat adaptations.</title>
        <authorList>
            <person name="Jebb D."/>
            <person name="Huang Z."/>
            <person name="Pippel M."/>
            <person name="Hughes G.M."/>
            <person name="Lavrichenko K."/>
            <person name="Devanna P."/>
            <person name="Winkler S."/>
            <person name="Jermiin L.S."/>
            <person name="Skirmuntt E.C."/>
            <person name="Katzourakis A."/>
            <person name="Burkitt-Gray L."/>
            <person name="Ray D.A."/>
            <person name="Sullivan K.A.M."/>
            <person name="Roscito J.G."/>
            <person name="Kirilenko B.M."/>
            <person name="Davalos L.M."/>
            <person name="Corthals A.P."/>
            <person name="Power M.L."/>
            <person name="Jones G."/>
            <person name="Ransome R.D."/>
            <person name="Dechmann D.K.N."/>
            <person name="Locatelli A.G."/>
            <person name="Puechmaille S.J."/>
            <person name="Fedrigo O."/>
            <person name="Jarvis E.D."/>
            <person name="Hiller M."/>
            <person name="Vernes S.C."/>
            <person name="Myers E.W."/>
            <person name="Teeling E.C."/>
        </authorList>
    </citation>
    <scope>NUCLEOTIDE SEQUENCE [LARGE SCALE GENOMIC DNA]</scope>
    <source>
        <strain evidence="2">MMyoMyo1</strain>
        <tissue evidence="2">Flight muscle</tissue>
    </source>
</reference>
<keyword evidence="1" id="KW-0472">Membrane</keyword>
<feature type="transmembrane region" description="Helical" evidence="1">
    <location>
        <begin position="49"/>
        <end position="68"/>
    </location>
</feature>
<evidence type="ECO:0000256" key="1">
    <source>
        <dbReference type="SAM" id="Phobius"/>
    </source>
</evidence>
<feature type="transmembrane region" description="Helical" evidence="1">
    <location>
        <begin position="80"/>
        <end position="101"/>
    </location>
</feature>